<evidence type="ECO:0000313" key="2">
    <source>
        <dbReference type="EMBL" id="MCG2614042.1"/>
    </source>
</evidence>
<accession>A0ABS9KNY3</accession>
<keyword evidence="1" id="KW-1133">Transmembrane helix</keyword>
<organism evidence="2 3">
    <name type="scientific">Terrimonas ginsenosidimutans</name>
    <dbReference type="NCBI Taxonomy" id="2908004"/>
    <lineage>
        <taxon>Bacteria</taxon>
        <taxon>Pseudomonadati</taxon>
        <taxon>Bacteroidota</taxon>
        <taxon>Chitinophagia</taxon>
        <taxon>Chitinophagales</taxon>
        <taxon>Chitinophagaceae</taxon>
        <taxon>Terrimonas</taxon>
    </lineage>
</organism>
<reference evidence="2" key="1">
    <citation type="submission" date="2022-01" db="EMBL/GenBank/DDBJ databases">
        <authorList>
            <person name="Jo J.-H."/>
            <person name="Im W.-T."/>
        </authorList>
    </citation>
    <scope>NUCLEOTIDE SEQUENCE</scope>
    <source>
        <strain evidence="2">NA20</strain>
    </source>
</reference>
<feature type="transmembrane region" description="Helical" evidence="1">
    <location>
        <begin position="51"/>
        <end position="74"/>
    </location>
</feature>
<name>A0ABS9KNY3_9BACT</name>
<feature type="transmembrane region" description="Helical" evidence="1">
    <location>
        <begin position="81"/>
        <end position="99"/>
    </location>
</feature>
<comment type="caution">
    <text evidence="2">The sequence shown here is derived from an EMBL/GenBank/DDBJ whole genome shotgun (WGS) entry which is preliminary data.</text>
</comment>
<evidence type="ECO:0000313" key="3">
    <source>
        <dbReference type="Proteomes" id="UP001165367"/>
    </source>
</evidence>
<keyword evidence="3" id="KW-1185">Reference proteome</keyword>
<dbReference type="EMBL" id="JAKLTR010000003">
    <property type="protein sequence ID" value="MCG2614042.1"/>
    <property type="molecule type" value="Genomic_DNA"/>
</dbReference>
<keyword evidence="1" id="KW-0812">Transmembrane</keyword>
<evidence type="ECO:0000256" key="1">
    <source>
        <dbReference type="SAM" id="Phobius"/>
    </source>
</evidence>
<sequence length="137" mass="16137">MLCKCPRCRKGKMFSESNPYKLKSTMKMHRECPVCKQPFDIEVGFYYGSSYISYALSIAISVASLVAWWIVVGLSMNDSRFFYWMGFNAVLLIVLQPWIMRVARTGWLAFFVRYDRNWRANPPKPLERTNADQQNNW</sequence>
<protein>
    <submittedName>
        <fullName evidence="2">DUF983 domain-containing protein</fullName>
    </submittedName>
</protein>
<gene>
    <name evidence="2" type="ORF">LZZ85_07105</name>
</gene>
<keyword evidence="1" id="KW-0472">Membrane</keyword>
<proteinExistence type="predicted"/>
<dbReference type="Proteomes" id="UP001165367">
    <property type="component" value="Unassembled WGS sequence"/>
</dbReference>